<dbReference type="EMBL" id="JAWQEG010001943">
    <property type="protein sequence ID" value="KAK3875607.1"/>
    <property type="molecule type" value="Genomic_DNA"/>
</dbReference>
<protein>
    <submittedName>
        <fullName evidence="1">Uncharacterized protein</fullName>
    </submittedName>
</protein>
<keyword evidence="2" id="KW-1185">Reference proteome</keyword>
<evidence type="ECO:0000313" key="1">
    <source>
        <dbReference type="EMBL" id="KAK3875607.1"/>
    </source>
</evidence>
<comment type="caution">
    <text evidence="1">The sequence shown here is derived from an EMBL/GenBank/DDBJ whole genome shotgun (WGS) entry which is preliminary data.</text>
</comment>
<dbReference type="Proteomes" id="UP001286313">
    <property type="component" value="Unassembled WGS sequence"/>
</dbReference>
<reference evidence="1" key="1">
    <citation type="submission" date="2023-10" db="EMBL/GenBank/DDBJ databases">
        <title>Genome assemblies of two species of porcelain crab, Petrolisthes cinctipes and Petrolisthes manimaculis (Anomura: Porcellanidae).</title>
        <authorList>
            <person name="Angst P."/>
        </authorList>
    </citation>
    <scope>NUCLEOTIDE SEQUENCE</scope>
    <source>
        <strain evidence="1">PB745_01</strain>
        <tissue evidence="1">Gill</tissue>
    </source>
</reference>
<name>A0AAE1FJW9_PETCI</name>
<gene>
    <name evidence="1" type="ORF">Pcinc_019533</name>
</gene>
<proteinExistence type="predicted"/>
<dbReference type="AlphaFoldDB" id="A0AAE1FJW9"/>
<organism evidence="1 2">
    <name type="scientific">Petrolisthes cinctipes</name>
    <name type="common">Flat porcelain crab</name>
    <dbReference type="NCBI Taxonomy" id="88211"/>
    <lineage>
        <taxon>Eukaryota</taxon>
        <taxon>Metazoa</taxon>
        <taxon>Ecdysozoa</taxon>
        <taxon>Arthropoda</taxon>
        <taxon>Crustacea</taxon>
        <taxon>Multicrustacea</taxon>
        <taxon>Malacostraca</taxon>
        <taxon>Eumalacostraca</taxon>
        <taxon>Eucarida</taxon>
        <taxon>Decapoda</taxon>
        <taxon>Pleocyemata</taxon>
        <taxon>Anomura</taxon>
        <taxon>Galatheoidea</taxon>
        <taxon>Porcellanidae</taxon>
        <taxon>Petrolisthes</taxon>
    </lineage>
</organism>
<evidence type="ECO:0000313" key="2">
    <source>
        <dbReference type="Proteomes" id="UP001286313"/>
    </source>
</evidence>
<sequence length="88" mass="10215">MEEYDDVTYIFYGRTHRSSPSQPHHPILSHRATCLRFPPSYLNPPYRISSFPQPRSALTSPTHLIAASPHSTYTLQYHRPAPPWTQVR</sequence>
<accession>A0AAE1FJW9</accession>